<dbReference type="KEGG" id="bvz:BRAD3257_4101"/>
<reference evidence="2 3" key="1">
    <citation type="submission" date="2018-03" db="EMBL/GenBank/DDBJ databases">
        <authorList>
            <person name="Gully D."/>
        </authorList>
    </citation>
    <scope>NUCLEOTIDE SEQUENCE [LARGE SCALE GENOMIC DNA]</scope>
    <source>
        <strain evidence="2">ORS3257</strain>
    </source>
</reference>
<keyword evidence="4" id="KW-1185">Reference proteome</keyword>
<evidence type="ECO:0000313" key="3">
    <source>
        <dbReference type="Proteomes" id="UP000246085"/>
    </source>
</evidence>
<gene>
    <name evidence="2" type="ORF">BRAD3257_4101</name>
    <name evidence="1" type="ORF">JWS04_21630</name>
</gene>
<evidence type="ECO:0000313" key="1">
    <source>
        <dbReference type="EMBL" id="MBP0113637.1"/>
    </source>
</evidence>
<accession>A0A2U3Q120</accession>
<name>A0A2U3Q120_9BRAD</name>
<dbReference type="Proteomes" id="UP000246085">
    <property type="component" value="Chromosome BRAD3257"/>
</dbReference>
<organism evidence="2 3">
    <name type="scientific">Bradyrhizobium vignae</name>
    <dbReference type="NCBI Taxonomy" id="1549949"/>
    <lineage>
        <taxon>Bacteria</taxon>
        <taxon>Pseudomonadati</taxon>
        <taxon>Pseudomonadota</taxon>
        <taxon>Alphaproteobacteria</taxon>
        <taxon>Hyphomicrobiales</taxon>
        <taxon>Nitrobacteraceae</taxon>
        <taxon>Bradyrhizobium</taxon>
    </lineage>
</organism>
<dbReference type="AlphaFoldDB" id="A0A2U3Q120"/>
<evidence type="ECO:0000313" key="2">
    <source>
        <dbReference type="EMBL" id="SPP95111.1"/>
    </source>
</evidence>
<sequence>MDRRTACLHQANAFREKALADPEHHDQWIDEAIKWLEQAMEASCHAVITMEADDGSDAPEPAPTVAAMAPHRRVIIRQ</sequence>
<dbReference type="Proteomes" id="UP000669317">
    <property type="component" value="Unassembled WGS sequence"/>
</dbReference>
<dbReference type="EMBL" id="JAGIKT010000049">
    <property type="protein sequence ID" value="MBP0113637.1"/>
    <property type="molecule type" value="Genomic_DNA"/>
</dbReference>
<evidence type="ECO:0000313" key="4">
    <source>
        <dbReference type="Proteomes" id="UP000669317"/>
    </source>
</evidence>
<dbReference type="OrthoDB" id="8248564at2"/>
<proteinExistence type="predicted"/>
<dbReference type="RefSeq" id="WP_122402989.1">
    <property type="nucleotide sequence ID" value="NZ_JAGIKT010000049.1"/>
</dbReference>
<reference evidence="1 4" key="2">
    <citation type="submission" date="2021-03" db="EMBL/GenBank/DDBJ databases">
        <title>Genome Sequence of Bradyrhizobium vignae strain ISRA400.</title>
        <authorList>
            <person name="Tisa L.S."/>
            <person name="Svistoonoff S."/>
            <person name="Hocher V."/>
            <person name="Fall S."/>
            <person name="Zaiya A."/>
            <person name="Naing D."/>
            <person name="Niang N."/>
            <person name="Diouf A."/>
            <person name="Dasylva M.C."/>
            <person name="Toure O."/>
            <person name="Gueye M."/>
            <person name="Gully D."/>
            <person name="Tisseyre P."/>
            <person name="Simpson S."/>
            <person name="Morris K."/>
            <person name="Thomas W.K."/>
        </authorList>
    </citation>
    <scope>NUCLEOTIDE SEQUENCE [LARGE SCALE GENOMIC DNA]</scope>
    <source>
        <strain evidence="1 4">ISRA400</strain>
    </source>
</reference>
<protein>
    <submittedName>
        <fullName evidence="2">Uncharacterized protein</fullName>
    </submittedName>
</protein>
<dbReference type="EMBL" id="LS398110">
    <property type="protein sequence ID" value="SPP95111.1"/>
    <property type="molecule type" value="Genomic_DNA"/>
</dbReference>
<accession>A0A4Q0QLQ3</accession>